<evidence type="ECO:0000256" key="5">
    <source>
        <dbReference type="ARBA" id="ARBA00022692"/>
    </source>
</evidence>
<feature type="transmembrane region" description="Helical" evidence="8">
    <location>
        <begin position="151"/>
        <end position="175"/>
    </location>
</feature>
<keyword evidence="3" id="KW-1003">Cell membrane</keyword>
<name>I5B0G2_9BACT</name>
<dbReference type="GO" id="GO:0005886">
    <property type="term" value="C:plasma membrane"/>
    <property type="evidence" value="ECO:0007669"/>
    <property type="project" value="UniProtKB-SubCell"/>
</dbReference>
<dbReference type="PANTHER" id="PTHR43357">
    <property type="entry name" value="INNER MEMBRANE ABC TRANSPORTER PERMEASE PROTEIN YDCV"/>
    <property type="match status" value="1"/>
</dbReference>
<sequence>MRGFPQLKKKIYEKFLTLCASIPFVLPAVVVAAALDASFGKNGWLGILNIRHPLVLIFMAHVFYNFSVMLRILTSFWTGLRGNIQETAAMLGAGPYQIFIHVTLPLLMPAVWVASFLVFIFCFSSFGIILILGGPAYSTIEAEIFRQAAHMFSFIFAGTALFIALVTGLCAALCLNHLDRIKAKNLAGFFDPLFMLPLSTSAVTLGFSIIITLDRPPLNLRSSILLVPLVHALGGFPFVLRAVLPALKSIPNNIREAASTLGAGPGNIFRCIDLPLISGALTAGAVFAFTISMGEFGATIFAAGPRTPTIPLAIYRFLGRPGAINYGQAMAISTLLMAITAAGFILIEKISSKGLQHF</sequence>
<dbReference type="PANTHER" id="PTHR43357:SF4">
    <property type="entry name" value="INNER MEMBRANE ABC TRANSPORTER PERMEASE PROTEIN YDCV"/>
    <property type="match status" value="1"/>
</dbReference>
<keyword evidence="6 8" id="KW-1133">Transmembrane helix</keyword>
<feature type="domain" description="ABC transmembrane type-1" evidence="9">
    <location>
        <begin position="150"/>
        <end position="347"/>
    </location>
</feature>
<keyword evidence="2 8" id="KW-0813">Transport</keyword>
<evidence type="ECO:0000256" key="6">
    <source>
        <dbReference type="ARBA" id="ARBA00022989"/>
    </source>
</evidence>
<keyword evidence="4" id="KW-0997">Cell inner membrane</keyword>
<dbReference type="EMBL" id="CM001488">
    <property type="protein sequence ID" value="EIM62975.1"/>
    <property type="molecule type" value="Genomic_DNA"/>
</dbReference>
<evidence type="ECO:0000256" key="1">
    <source>
        <dbReference type="ARBA" id="ARBA00004429"/>
    </source>
</evidence>
<keyword evidence="7 8" id="KW-0472">Membrane</keyword>
<dbReference type="HOGENOM" id="CLU_773230_0_0_7"/>
<organism evidence="10 11">
    <name type="scientific">Desulfobacter postgatei 2ac9</name>
    <dbReference type="NCBI Taxonomy" id="879212"/>
    <lineage>
        <taxon>Bacteria</taxon>
        <taxon>Pseudomonadati</taxon>
        <taxon>Thermodesulfobacteriota</taxon>
        <taxon>Desulfobacteria</taxon>
        <taxon>Desulfobacterales</taxon>
        <taxon>Desulfobacteraceae</taxon>
        <taxon>Desulfobacter</taxon>
    </lineage>
</organism>
<dbReference type="InterPro" id="IPR000515">
    <property type="entry name" value="MetI-like"/>
</dbReference>
<keyword evidence="11" id="KW-1185">Reference proteome</keyword>
<dbReference type="eggNOG" id="COG1178">
    <property type="taxonomic scope" value="Bacteria"/>
</dbReference>
<keyword evidence="5 8" id="KW-0812">Transmembrane</keyword>
<evidence type="ECO:0000256" key="8">
    <source>
        <dbReference type="RuleBase" id="RU363032"/>
    </source>
</evidence>
<feature type="transmembrane region" description="Helical" evidence="8">
    <location>
        <begin position="280"/>
        <end position="303"/>
    </location>
</feature>
<dbReference type="CDD" id="cd06261">
    <property type="entry name" value="TM_PBP2"/>
    <property type="match status" value="2"/>
</dbReference>
<feature type="transmembrane region" description="Helical" evidence="8">
    <location>
        <begin position="223"/>
        <end position="244"/>
    </location>
</feature>
<dbReference type="Gene3D" id="1.10.3720.10">
    <property type="entry name" value="MetI-like"/>
    <property type="match status" value="2"/>
</dbReference>
<feature type="transmembrane region" description="Helical" evidence="8">
    <location>
        <begin position="56"/>
        <end position="77"/>
    </location>
</feature>
<evidence type="ECO:0000313" key="11">
    <source>
        <dbReference type="Proteomes" id="UP000005778"/>
    </source>
</evidence>
<protein>
    <submittedName>
        <fullName evidence="10">ABC-type Fe3+ transport system, permease component</fullName>
    </submittedName>
</protein>
<dbReference type="Proteomes" id="UP000005778">
    <property type="component" value="Chromosome"/>
</dbReference>
<dbReference type="PROSITE" id="PS50928">
    <property type="entry name" value="ABC_TM1"/>
    <property type="match status" value="1"/>
</dbReference>
<evidence type="ECO:0000256" key="4">
    <source>
        <dbReference type="ARBA" id="ARBA00022519"/>
    </source>
</evidence>
<evidence type="ECO:0000259" key="9">
    <source>
        <dbReference type="PROSITE" id="PS50928"/>
    </source>
</evidence>
<dbReference type="STRING" id="879212.DespoDRAFT_01000"/>
<dbReference type="InterPro" id="IPR035906">
    <property type="entry name" value="MetI-like_sf"/>
</dbReference>
<dbReference type="RefSeq" id="WP_004071826.1">
    <property type="nucleotide sequence ID" value="NZ_CM001488.1"/>
</dbReference>
<feature type="transmembrane region" description="Helical" evidence="8">
    <location>
        <begin position="98"/>
        <end position="131"/>
    </location>
</feature>
<reference evidence="10 11" key="2">
    <citation type="submission" date="2012-02" db="EMBL/GenBank/DDBJ databases">
        <title>Improved High-Quality Draft sequence of Desulfobacter postgatei 2ac9.</title>
        <authorList>
            <consortium name="US DOE Joint Genome Institute"/>
            <person name="Lucas S."/>
            <person name="Han J."/>
            <person name="Lapidus A."/>
            <person name="Cheng J.-F."/>
            <person name="Goodwin L."/>
            <person name="Pitluck S."/>
            <person name="Peters L."/>
            <person name="Ovchinnikova G."/>
            <person name="Held B."/>
            <person name="Detter J.C."/>
            <person name="Han C."/>
            <person name="Tapia R."/>
            <person name="Land M."/>
            <person name="Hauser L."/>
            <person name="Kyrpides N."/>
            <person name="Ivanova N."/>
            <person name="Pagani I."/>
            <person name="Orellana R."/>
            <person name="Lovley D."/>
            <person name="Woyke T."/>
        </authorList>
    </citation>
    <scope>NUCLEOTIDE SEQUENCE [LARGE SCALE GENOMIC DNA]</scope>
    <source>
        <strain evidence="10 11">2ac9</strain>
    </source>
</reference>
<evidence type="ECO:0000256" key="2">
    <source>
        <dbReference type="ARBA" id="ARBA00022448"/>
    </source>
</evidence>
<evidence type="ECO:0000256" key="7">
    <source>
        <dbReference type="ARBA" id="ARBA00023136"/>
    </source>
</evidence>
<comment type="subcellular location">
    <subcellularLocation>
        <location evidence="1">Cell inner membrane</location>
        <topology evidence="1">Multi-pass membrane protein</topology>
    </subcellularLocation>
    <subcellularLocation>
        <location evidence="8">Cell membrane</location>
        <topology evidence="8">Multi-pass membrane protein</topology>
    </subcellularLocation>
</comment>
<reference evidence="10 11" key="1">
    <citation type="submission" date="2011-09" db="EMBL/GenBank/DDBJ databases">
        <authorList>
            <consortium name="US DOE Joint Genome Institute (JGI-PGF)"/>
            <person name="Lucas S."/>
            <person name="Han J."/>
            <person name="Lapidus A."/>
            <person name="Cheng J.-F."/>
            <person name="Goodwin L."/>
            <person name="Pitluck S."/>
            <person name="Peters L."/>
            <person name="Land M.L."/>
            <person name="Hauser L."/>
            <person name="Orellana R."/>
            <person name="Lovley D."/>
            <person name="Woyke T.J."/>
        </authorList>
    </citation>
    <scope>NUCLEOTIDE SEQUENCE [LARGE SCALE GENOMIC DNA]</scope>
    <source>
        <strain evidence="10 11">2ac9</strain>
    </source>
</reference>
<dbReference type="Pfam" id="PF00528">
    <property type="entry name" value="BPD_transp_1"/>
    <property type="match status" value="2"/>
</dbReference>
<dbReference type="AlphaFoldDB" id="I5B0G2"/>
<evidence type="ECO:0000256" key="3">
    <source>
        <dbReference type="ARBA" id="ARBA00022475"/>
    </source>
</evidence>
<dbReference type="SUPFAM" id="SSF161098">
    <property type="entry name" value="MetI-like"/>
    <property type="match status" value="2"/>
</dbReference>
<gene>
    <name evidence="10" type="ORF">DespoDRAFT_01000</name>
</gene>
<dbReference type="GO" id="GO:0055085">
    <property type="term" value="P:transmembrane transport"/>
    <property type="evidence" value="ECO:0007669"/>
    <property type="project" value="InterPro"/>
</dbReference>
<feature type="transmembrane region" description="Helical" evidence="8">
    <location>
        <begin position="323"/>
        <end position="347"/>
    </location>
</feature>
<feature type="transmembrane region" description="Helical" evidence="8">
    <location>
        <begin position="187"/>
        <end position="211"/>
    </location>
</feature>
<proteinExistence type="inferred from homology"/>
<comment type="similarity">
    <text evidence="8">Belongs to the binding-protein-dependent transport system permease family.</text>
</comment>
<accession>I5B0G2</accession>
<evidence type="ECO:0000313" key="10">
    <source>
        <dbReference type="EMBL" id="EIM62975.1"/>
    </source>
</evidence>